<reference evidence="1" key="2">
    <citation type="submission" date="2021-08" db="EMBL/GenBank/DDBJ databases">
        <authorList>
            <person name="Gostincar C."/>
            <person name="Sun X."/>
            <person name="Song Z."/>
            <person name="Gunde-Cimerman N."/>
        </authorList>
    </citation>
    <scope>NUCLEOTIDE SEQUENCE</scope>
    <source>
        <strain evidence="1">EXF-9911</strain>
    </source>
</reference>
<protein>
    <submittedName>
        <fullName evidence="1">Uncharacterized protein</fullName>
    </submittedName>
</protein>
<gene>
    <name evidence="1" type="ORF">KCU76_g117</name>
</gene>
<organism evidence="1 2">
    <name type="scientific">Aureobasidium melanogenum</name>
    <name type="common">Aureobasidium pullulans var. melanogenum</name>
    <dbReference type="NCBI Taxonomy" id="46634"/>
    <lineage>
        <taxon>Eukaryota</taxon>
        <taxon>Fungi</taxon>
        <taxon>Dikarya</taxon>
        <taxon>Ascomycota</taxon>
        <taxon>Pezizomycotina</taxon>
        <taxon>Dothideomycetes</taxon>
        <taxon>Dothideomycetidae</taxon>
        <taxon>Dothideales</taxon>
        <taxon>Saccotheciaceae</taxon>
        <taxon>Aureobasidium</taxon>
    </lineage>
</organism>
<evidence type="ECO:0000313" key="2">
    <source>
        <dbReference type="Proteomes" id="UP000779574"/>
    </source>
</evidence>
<accession>A0A9P8EXE6</accession>
<dbReference type="EMBL" id="JAHFXF010000001">
    <property type="protein sequence ID" value="KAG9701354.1"/>
    <property type="molecule type" value="Genomic_DNA"/>
</dbReference>
<name>A0A9P8EXE6_AURME</name>
<feature type="non-terminal residue" evidence="1">
    <location>
        <position position="325"/>
    </location>
</feature>
<dbReference type="AlphaFoldDB" id="A0A9P8EXE6"/>
<evidence type="ECO:0000313" key="1">
    <source>
        <dbReference type="EMBL" id="KAG9701354.1"/>
    </source>
</evidence>
<dbReference type="Proteomes" id="UP000779574">
    <property type="component" value="Unassembled WGS sequence"/>
</dbReference>
<comment type="caution">
    <text evidence="1">The sequence shown here is derived from an EMBL/GenBank/DDBJ whole genome shotgun (WGS) entry which is preliminary data.</text>
</comment>
<reference evidence="1" key="1">
    <citation type="journal article" date="2021" name="J Fungi (Basel)">
        <title>Virulence traits and population genomics of the black yeast Aureobasidium melanogenum.</title>
        <authorList>
            <person name="Cernosa A."/>
            <person name="Sun X."/>
            <person name="Gostincar C."/>
            <person name="Fang C."/>
            <person name="Gunde-Cimerman N."/>
            <person name="Song Z."/>
        </authorList>
    </citation>
    <scope>NUCLEOTIDE SEQUENCE</scope>
    <source>
        <strain evidence="1">EXF-9911</strain>
    </source>
</reference>
<sequence>MRKETLLNLLVDTIVQSRVKQCDHSRCSARDRSRDLQDATSCVAHFHTPDSIVVGSHLIDSEARSVSWEILKDVGVVGCGTNVVFQAWRRRSASEQKRPLVNASSEMATWGEEKLAPATRERREKVSNEMGLFYVLILIWYHGLNVKAAEWEDDSQSDSLVCSVLPASLPTQSLCSVLSLCCASLLCRRIASLVVFSLLHLIQIHCHFLESEAGKEASLHDCEPFPVIFSAYCTNGMSIGVPGERIRDDTYFLLSRRPLHNASQSLVKIKTVGTQNVADTTFTSELVNSVKVVLTDDRGSLENIDKLVRYCRKSHSRDQRQEERE</sequence>
<proteinExistence type="predicted"/>